<dbReference type="InterPro" id="IPR004623">
    <property type="entry name" value="KdpA"/>
</dbReference>
<dbReference type="GO" id="GO:0008556">
    <property type="term" value="F:P-type potassium transmembrane transporter activity"/>
    <property type="evidence" value="ECO:0007669"/>
    <property type="project" value="InterPro"/>
</dbReference>
<keyword evidence="4 9" id="KW-0812">Transmembrane</keyword>
<dbReference type="Proteomes" id="UP000296374">
    <property type="component" value="Plasmid unnamed4"/>
</dbReference>
<name>A0A4Y5SSQ5_9RHOB</name>
<geneLocation type="plasmid" evidence="10 11">
    <name>unnamed4</name>
</geneLocation>
<keyword evidence="10" id="KW-0614">Plasmid</keyword>
<protein>
    <recommendedName>
        <fullName evidence="9">Potassium-transporting ATPase potassium-binding subunit</fullName>
    </recommendedName>
    <alternativeName>
        <fullName evidence="9">ATP phosphohydrolase [potassium-transporting] A chain</fullName>
    </alternativeName>
    <alternativeName>
        <fullName evidence="9">Potassium-binding and translocating subunit A</fullName>
    </alternativeName>
    <alternativeName>
        <fullName evidence="9">Potassium-translocating ATPase A chain</fullName>
    </alternativeName>
</protein>
<keyword evidence="5 9" id="KW-0630">Potassium</keyword>
<evidence type="ECO:0000256" key="7">
    <source>
        <dbReference type="ARBA" id="ARBA00023065"/>
    </source>
</evidence>
<keyword evidence="3 9" id="KW-0633">Potassium transport</keyword>
<feature type="transmembrane region" description="Helical" evidence="9">
    <location>
        <begin position="6"/>
        <end position="26"/>
    </location>
</feature>
<evidence type="ECO:0000256" key="9">
    <source>
        <dbReference type="HAMAP-Rule" id="MF_00275"/>
    </source>
</evidence>
<sequence length="567" mass="59093">MSPDYLVFALYGAVTVGLAWLLAGYMHRVFTGQRVWSSPAIAPLERAVLAAAGTGPDRVQGWTGYAMAVLVFNLAGFLFLYAVLRLQGMLPGNLEGIGPMSPDLAFNTAVSFVTNTNWQAYSGEVQLSYLAQMVGLTVQNFVSAATGMAVAVAVIRGFVATGTGKLGHFWVDLTRAVLYVLLPLSILAAVVLIWQGVPQSLGAFVRATTLEGAQQVIAQGPAASQIAIKQLGTNGGGFFGVTSAHPLENPTILSNMIQTVYILLIPVAFCFLFGRMVGDRRQGWAIFATMGVLFVAGLLLIHAPEQAGNPLLTEATGITGPNLEGKEVRFGATLSALWAQATTAASNGSVNAMHDSFMPISGLVMMLNMQVGEVIFGGAGAGFYGMLLYVVLAVFLAGLMVGRTPEYLGKKIEGREVTLAVLAFLSMPVGILVFGALAATVPSALSAVQDAGPHGLSEILYAYSSATGNNGSAFGGYGAAAPFHTTLQGIAMLLGRYAIIIPMLAVAGALSAKTPAQATAGTFPTHGPLFVLLLTLTVLILGALTFFPALVLSPIAEHVSMLGGQRF</sequence>
<evidence type="ECO:0000256" key="4">
    <source>
        <dbReference type="ARBA" id="ARBA00022692"/>
    </source>
</evidence>
<dbReference type="PANTHER" id="PTHR30607">
    <property type="entry name" value="POTASSIUM-TRANSPORTING ATPASE A CHAIN"/>
    <property type="match status" value="1"/>
</dbReference>
<dbReference type="AlphaFoldDB" id="A0A4Y5SSQ5"/>
<comment type="function">
    <text evidence="9">Part of the high-affinity ATP-driven potassium transport (or Kdp) system, which catalyzes the hydrolysis of ATP coupled with the electrogenic transport of potassium into the cytoplasm. This subunit binds the extracellular potassium ions and delivers the ions to the membrane domain of KdpB through an intramembrane tunnel.</text>
</comment>
<evidence type="ECO:0000313" key="11">
    <source>
        <dbReference type="Proteomes" id="UP000296374"/>
    </source>
</evidence>
<dbReference type="PANTHER" id="PTHR30607:SF2">
    <property type="entry name" value="POTASSIUM-TRANSPORTING ATPASE POTASSIUM-BINDING SUBUNIT"/>
    <property type="match status" value="1"/>
</dbReference>
<dbReference type="Pfam" id="PF03814">
    <property type="entry name" value="KdpA"/>
    <property type="match status" value="1"/>
</dbReference>
<evidence type="ECO:0000256" key="2">
    <source>
        <dbReference type="ARBA" id="ARBA00022475"/>
    </source>
</evidence>
<accession>A0A4Y5SSQ5</accession>
<feature type="transmembrane region" description="Helical" evidence="9">
    <location>
        <begin position="176"/>
        <end position="197"/>
    </location>
</feature>
<dbReference type="PIRSF" id="PIRSF001294">
    <property type="entry name" value="K_ATPaseA"/>
    <property type="match status" value="1"/>
</dbReference>
<feature type="transmembrane region" description="Helical" evidence="9">
    <location>
        <begin position="459"/>
        <end position="478"/>
    </location>
</feature>
<evidence type="ECO:0000256" key="6">
    <source>
        <dbReference type="ARBA" id="ARBA00022989"/>
    </source>
</evidence>
<dbReference type="GO" id="GO:0030955">
    <property type="term" value="F:potassium ion binding"/>
    <property type="evidence" value="ECO:0007669"/>
    <property type="project" value="UniProtKB-UniRule"/>
</dbReference>
<dbReference type="RefSeq" id="WP_139616263.1">
    <property type="nucleotide sequence ID" value="NZ_CP040763.1"/>
</dbReference>
<feature type="transmembrane region" description="Helical" evidence="9">
    <location>
        <begin position="65"/>
        <end position="84"/>
    </location>
</feature>
<gene>
    <name evidence="9 10" type="primary">kdpA</name>
    <name evidence="10" type="ORF">E4191_20875</name>
</gene>
<feature type="transmembrane region" description="Helical" evidence="9">
    <location>
        <begin position="284"/>
        <end position="303"/>
    </location>
</feature>
<evidence type="ECO:0000256" key="3">
    <source>
        <dbReference type="ARBA" id="ARBA00022538"/>
    </source>
</evidence>
<proteinExistence type="inferred from homology"/>
<evidence type="ECO:0000256" key="8">
    <source>
        <dbReference type="ARBA" id="ARBA00023136"/>
    </source>
</evidence>
<keyword evidence="7 9" id="KW-0406">Ion transport</keyword>
<evidence type="ECO:0000256" key="5">
    <source>
        <dbReference type="ARBA" id="ARBA00022958"/>
    </source>
</evidence>
<keyword evidence="2 9" id="KW-1003">Cell membrane</keyword>
<keyword evidence="1 9" id="KW-0813">Transport</keyword>
<dbReference type="EMBL" id="CP040763">
    <property type="protein sequence ID" value="QDA36540.1"/>
    <property type="molecule type" value="Genomic_DNA"/>
</dbReference>
<keyword evidence="6 9" id="KW-1133">Transmembrane helix</keyword>
<organism evidence="10 11">
    <name type="scientific">Paracoccus liaowanqingii</name>
    <dbReference type="NCBI Taxonomy" id="2560053"/>
    <lineage>
        <taxon>Bacteria</taxon>
        <taxon>Pseudomonadati</taxon>
        <taxon>Pseudomonadota</taxon>
        <taxon>Alphaproteobacteria</taxon>
        <taxon>Rhodobacterales</taxon>
        <taxon>Paracoccaceae</taxon>
        <taxon>Paracoccus</taxon>
    </lineage>
</organism>
<comment type="similarity">
    <text evidence="9">Belongs to the KdpA family.</text>
</comment>
<dbReference type="GO" id="GO:0005886">
    <property type="term" value="C:plasma membrane"/>
    <property type="evidence" value="ECO:0007669"/>
    <property type="project" value="UniProtKB-SubCell"/>
</dbReference>
<keyword evidence="8 9" id="KW-0472">Membrane</keyword>
<feature type="transmembrane region" description="Helical" evidence="9">
    <location>
        <begin position="530"/>
        <end position="552"/>
    </location>
</feature>
<comment type="subcellular location">
    <subcellularLocation>
        <location evidence="9">Cell membrane</location>
        <topology evidence="9">Multi-pass membrane protein</topology>
    </subcellularLocation>
</comment>
<dbReference type="KEGG" id="plia:E4191_20875"/>
<feature type="transmembrane region" description="Helical" evidence="9">
    <location>
        <begin position="417"/>
        <end position="439"/>
    </location>
</feature>
<feature type="transmembrane region" description="Helical" evidence="9">
    <location>
        <begin position="252"/>
        <end position="272"/>
    </location>
</feature>
<comment type="subunit">
    <text evidence="9">The system is composed of three essential subunits: KdpA, KdpB and KdpC.</text>
</comment>
<feature type="transmembrane region" description="Helical" evidence="9">
    <location>
        <begin position="129"/>
        <end position="155"/>
    </location>
</feature>
<evidence type="ECO:0000313" key="10">
    <source>
        <dbReference type="EMBL" id="QDA36540.1"/>
    </source>
</evidence>
<dbReference type="HAMAP" id="MF_00275">
    <property type="entry name" value="KdpA"/>
    <property type="match status" value="1"/>
</dbReference>
<reference evidence="11" key="1">
    <citation type="submission" date="2019-05" db="EMBL/GenBank/DDBJ databases">
        <title>Tamlana fucoidanivorans sp. nov., isolated from the surface of algae collected from Fujian province in China.</title>
        <authorList>
            <person name="Li J."/>
        </authorList>
    </citation>
    <scope>NUCLEOTIDE SEQUENCE [LARGE SCALE GENOMIC DNA]</scope>
    <source>
        <strain evidence="11">2251</strain>
        <plasmid evidence="11">unnamed4</plasmid>
    </source>
</reference>
<evidence type="ECO:0000256" key="1">
    <source>
        <dbReference type="ARBA" id="ARBA00022448"/>
    </source>
</evidence>
<feature type="transmembrane region" description="Helical" evidence="9">
    <location>
        <begin position="374"/>
        <end position="396"/>
    </location>
</feature>
<dbReference type="NCBIfam" id="TIGR00680">
    <property type="entry name" value="kdpA"/>
    <property type="match status" value="1"/>
</dbReference>
<feature type="transmembrane region" description="Helical" evidence="9">
    <location>
        <begin position="490"/>
        <end position="510"/>
    </location>
</feature>